<reference evidence="1" key="1">
    <citation type="submission" date="2024-12" db="EMBL/GenBank/DDBJ databases">
        <title>Comparative genomics and development of molecular markers within Purpureocillium lilacinum and among Purpureocillium species.</title>
        <authorList>
            <person name="Yeh Z.-Y."/>
            <person name="Ni N.-T."/>
            <person name="Lo P.-H."/>
            <person name="Mushyakhwo K."/>
            <person name="Lin C.-F."/>
            <person name="Nai Y.-S."/>
        </authorList>
    </citation>
    <scope>NUCLEOTIDE SEQUENCE</scope>
    <source>
        <strain evidence="1">NCHU-NPUST-175</strain>
    </source>
</reference>
<evidence type="ECO:0000313" key="2">
    <source>
        <dbReference type="Proteomes" id="UP001638806"/>
    </source>
</evidence>
<evidence type="ECO:0000313" key="1">
    <source>
        <dbReference type="EMBL" id="KAL3962745.1"/>
    </source>
</evidence>
<dbReference type="EMBL" id="JBGNUJ010000003">
    <property type="protein sequence ID" value="KAL3962745.1"/>
    <property type="molecule type" value="Genomic_DNA"/>
</dbReference>
<keyword evidence="2" id="KW-1185">Reference proteome</keyword>
<name>A0ACC4E284_PURLI</name>
<proteinExistence type="predicted"/>
<dbReference type="Proteomes" id="UP001638806">
    <property type="component" value="Unassembled WGS sequence"/>
</dbReference>
<comment type="caution">
    <text evidence="1">The sequence shown here is derived from an EMBL/GenBank/DDBJ whole genome shotgun (WGS) entry which is preliminary data.</text>
</comment>
<accession>A0ACC4E284</accession>
<gene>
    <name evidence="1" type="ORF">ACCO45_004268</name>
</gene>
<organism evidence="1 2">
    <name type="scientific">Purpureocillium lilacinum</name>
    <name type="common">Paecilomyces lilacinus</name>
    <dbReference type="NCBI Taxonomy" id="33203"/>
    <lineage>
        <taxon>Eukaryota</taxon>
        <taxon>Fungi</taxon>
        <taxon>Dikarya</taxon>
        <taxon>Ascomycota</taxon>
        <taxon>Pezizomycotina</taxon>
        <taxon>Sordariomycetes</taxon>
        <taxon>Hypocreomycetidae</taxon>
        <taxon>Hypocreales</taxon>
        <taxon>Ophiocordycipitaceae</taxon>
        <taxon>Purpureocillium</taxon>
    </lineage>
</organism>
<sequence>MKVRTPFHQSPCRVLAFGLGPQRESQPTETETNTVPARSTRQTRSRALMATAGRENALKSAGTKRALQGGSPEPSSKRQAGRTRNRTKATVLTRNNGRPAEHEEDEAPRDQHFYNMINATAGAARSQAPEDGSDPPTQQLLDEMQRVSNDAWGERAEVEPAPKSPSPELGANGSSYEPSDEESEKLDGHESPDEEQHGPEPDLGAKDTTGVEEGMPITLNIPDTPESAEDSEAPEDEASTVGLEKLRLMPENSWGGAAGRETMTTKTIYSVATMRALATGKSVTEAHRLMKVIEPIPRVPQYGEQVDYFRDKKEDVEKALNSVQRATARVVGEMSSEEDSADLRKRRAKAARKAICGKIMPMLTLCLKEAFLVGTNLTSDIDAPLPAEGIFIPSALDLLRLVLDWCLQLYEALAPQLDETQLRPETKDAQTALNNRRRLRTNPAEERLRRQQAMEMSEEARRRREEKAKDEREKQERQMQLVREASQRILIEDKYLKEHGWHMWEDDALRDTIEKVSNPKIETLVSLVPSRTVDEVRQRVSELRLSAMAQA</sequence>
<protein>
    <submittedName>
        <fullName evidence="1">Uncharacterized protein</fullName>
    </submittedName>
</protein>